<sequence>ILNFFCGEQWPVFWVGSHEHGGDEASDACSGNHVKIIGNPSMGPVELLKLGFEKTKDYARDYASNSTALKSLSDRLRVNRNKIKGKDFVYVVCRTRRPMDDSIHISIRIGPWREVVKNAVRYILPRIGLERVQLGMTSTGLFKDIIEKSNNFEISKDRIEPKIRIAEVEILSIWMAWDGGRRKELELVRGRVPKGKRRLRELSPLKFTP</sequence>
<dbReference type="Proteomes" id="UP000325081">
    <property type="component" value="Unassembled WGS sequence"/>
</dbReference>
<feature type="non-terminal residue" evidence="1">
    <location>
        <position position="1"/>
    </location>
</feature>
<name>A0A5A7QRG7_STRAF</name>
<keyword evidence="2" id="KW-1185">Reference proteome</keyword>
<comment type="caution">
    <text evidence="1">The sequence shown here is derived from an EMBL/GenBank/DDBJ whole genome shotgun (WGS) entry which is preliminary data.</text>
</comment>
<protein>
    <submittedName>
        <fullName evidence="1">UPF0747 protein SEVCU116_1100</fullName>
    </submittedName>
</protein>
<accession>A0A5A7QRG7</accession>
<feature type="non-terminal residue" evidence="1">
    <location>
        <position position="209"/>
    </location>
</feature>
<gene>
    <name evidence="1" type="ORF">STAS_24948</name>
</gene>
<dbReference type="EMBL" id="BKCP01008070">
    <property type="protein sequence ID" value="GER47814.1"/>
    <property type="molecule type" value="Genomic_DNA"/>
</dbReference>
<evidence type="ECO:0000313" key="1">
    <source>
        <dbReference type="EMBL" id="GER47814.1"/>
    </source>
</evidence>
<reference evidence="2" key="1">
    <citation type="journal article" date="2019" name="Curr. Biol.">
        <title>Genome Sequence of Striga asiatica Provides Insight into the Evolution of Plant Parasitism.</title>
        <authorList>
            <person name="Yoshida S."/>
            <person name="Kim S."/>
            <person name="Wafula E.K."/>
            <person name="Tanskanen J."/>
            <person name="Kim Y.M."/>
            <person name="Honaas L."/>
            <person name="Yang Z."/>
            <person name="Spallek T."/>
            <person name="Conn C.E."/>
            <person name="Ichihashi Y."/>
            <person name="Cheong K."/>
            <person name="Cui S."/>
            <person name="Der J.P."/>
            <person name="Gundlach H."/>
            <person name="Jiao Y."/>
            <person name="Hori C."/>
            <person name="Ishida J.K."/>
            <person name="Kasahara H."/>
            <person name="Kiba T."/>
            <person name="Kim M.S."/>
            <person name="Koo N."/>
            <person name="Laohavisit A."/>
            <person name="Lee Y.H."/>
            <person name="Lumba S."/>
            <person name="McCourt P."/>
            <person name="Mortimer J.C."/>
            <person name="Mutuku J.M."/>
            <person name="Nomura T."/>
            <person name="Sasaki-Sekimoto Y."/>
            <person name="Seto Y."/>
            <person name="Wang Y."/>
            <person name="Wakatake T."/>
            <person name="Sakakibara H."/>
            <person name="Demura T."/>
            <person name="Yamaguchi S."/>
            <person name="Yoneyama K."/>
            <person name="Manabe R.I."/>
            <person name="Nelson D.C."/>
            <person name="Schulman A.H."/>
            <person name="Timko M.P."/>
            <person name="dePamphilis C.W."/>
            <person name="Choi D."/>
            <person name="Shirasu K."/>
        </authorList>
    </citation>
    <scope>NUCLEOTIDE SEQUENCE [LARGE SCALE GENOMIC DNA]</scope>
    <source>
        <strain evidence="2">cv. UVA1</strain>
    </source>
</reference>
<dbReference type="AlphaFoldDB" id="A0A5A7QRG7"/>
<organism evidence="1 2">
    <name type="scientific">Striga asiatica</name>
    <name type="common">Asiatic witchweed</name>
    <name type="synonym">Buchnera asiatica</name>
    <dbReference type="NCBI Taxonomy" id="4170"/>
    <lineage>
        <taxon>Eukaryota</taxon>
        <taxon>Viridiplantae</taxon>
        <taxon>Streptophyta</taxon>
        <taxon>Embryophyta</taxon>
        <taxon>Tracheophyta</taxon>
        <taxon>Spermatophyta</taxon>
        <taxon>Magnoliopsida</taxon>
        <taxon>eudicotyledons</taxon>
        <taxon>Gunneridae</taxon>
        <taxon>Pentapetalae</taxon>
        <taxon>asterids</taxon>
        <taxon>lamiids</taxon>
        <taxon>Lamiales</taxon>
        <taxon>Orobanchaceae</taxon>
        <taxon>Buchnereae</taxon>
        <taxon>Striga</taxon>
    </lineage>
</organism>
<proteinExistence type="predicted"/>
<evidence type="ECO:0000313" key="2">
    <source>
        <dbReference type="Proteomes" id="UP000325081"/>
    </source>
</evidence>